<evidence type="ECO:0000256" key="2">
    <source>
        <dbReference type="ARBA" id="ARBA00023315"/>
    </source>
</evidence>
<dbReference type="RefSeq" id="WP_164695128.1">
    <property type="nucleotide sequence ID" value="NZ_JAAIKB010000005.1"/>
</dbReference>
<sequence>MATEGVVVRAAVPEDFSAWLPLWHGYNEFYGRAGETAPAAALTAATWERFFDGMEPMEALVAEAGGGLVGLAHIIFHRNTGLVGPTCYLQDLFAAPELRGQGVGRALIEGVYARARAAGAKRVYWHTHESNAVAQRLYDQVAERSGFIVYRQDL</sequence>
<name>A0A6M1LLL7_9PROT</name>
<dbReference type="PANTHER" id="PTHR43877">
    <property type="entry name" value="AMINOALKYLPHOSPHONATE N-ACETYLTRANSFERASE-RELATED-RELATED"/>
    <property type="match status" value="1"/>
</dbReference>
<dbReference type="CDD" id="cd04301">
    <property type="entry name" value="NAT_SF"/>
    <property type="match status" value="1"/>
</dbReference>
<organism evidence="4 5">
    <name type="scientific">Falsiroseomonas algicola</name>
    <dbReference type="NCBI Taxonomy" id="2716930"/>
    <lineage>
        <taxon>Bacteria</taxon>
        <taxon>Pseudomonadati</taxon>
        <taxon>Pseudomonadota</taxon>
        <taxon>Alphaproteobacteria</taxon>
        <taxon>Acetobacterales</taxon>
        <taxon>Roseomonadaceae</taxon>
        <taxon>Falsiroseomonas</taxon>
    </lineage>
</organism>
<feature type="domain" description="N-acetyltransferase" evidence="3">
    <location>
        <begin position="6"/>
        <end position="154"/>
    </location>
</feature>
<evidence type="ECO:0000256" key="1">
    <source>
        <dbReference type="ARBA" id="ARBA00022679"/>
    </source>
</evidence>
<dbReference type="GO" id="GO:0016747">
    <property type="term" value="F:acyltransferase activity, transferring groups other than amino-acyl groups"/>
    <property type="evidence" value="ECO:0007669"/>
    <property type="project" value="InterPro"/>
</dbReference>
<keyword evidence="1" id="KW-0808">Transferase</keyword>
<dbReference type="Proteomes" id="UP000475385">
    <property type="component" value="Unassembled WGS sequence"/>
</dbReference>
<dbReference type="Gene3D" id="3.40.630.30">
    <property type="match status" value="1"/>
</dbReference>
<reference evidence="4 5" key="2">
    <citation type="submission" date="2020-03" db="EMBL/GenBank/DDBJ databases">
        <title>Roseomonas stagni sp. nov., isolated from pond water in Japan.</title>
        <authorList>
            <person name="Furuhata K."/>
            <person name="Miyamoto H."/>
            <person name="Goto K."/>
        </authorList>
    </citation>
    <scope>NUCLEOTIDE SEQUENCE [LARGE SCALE GENOMIC DNA]</scope>
    <source>
        <strain evidence="4 5">PeD5</strain>
    </source>
</reference>
<dbReference type="InterPro" id="IPR000182">
    <property type="entry name" value="GNAT_dom"/>
</dbReference>
<dbReference type="PROSITE" id="PS51186">
    <property type="entry name" value="GNAT"/>
    <property type="match status" value="1"/>
</dbReference>
<dbReference type="Pfam" id="PF00583">
    <property type="entry name" value="Acetyltransf_1"/>
    <property type="match status" value="1"/>
</dbReference>
<reference evidence="4 5" key="1">
    <citation type="submission" date="2020-02" db="EMBL/GenBank/DDBJ databases">
        <authorList>
            <person name="Kim H.M."/>
            <person name="Jeon C.O."/>
        </authorList>
    </citation>
    <scope>NUCLEOTIDE SEQUENCE [LARGE SCALE GENOMIC DNA]</scope>
    <source>
        <strain evidence="4 5">PeD5</strain>
    </source>
</reference>
<dbReference type="EMBL" id="JAAIKB010000005">
    <property type="protein sequence ID" value="NGM21228.1"/>
    <property type="molecule type" value="Genomic_DNA"/>
</dbReference>
<evidence type="ECO:0000313" key="4">
    <source>
        <dbReference type="EMBL" id="NGM21228.1"/>
    </source>
</evidence>
<dbReference type="AlphaFoldDB" id="A0A6M1LLL7"/>
<accession>A0A6M1LLL7</accession>
<keyword evidence="5" id="KW-1185">Reference proteome</keyword>
<dbReference type="InterPro" id="IPR016181">
    <property type="entry name" value="Acyl_CoA_acyltransferase"/>
</dbReference>
<protein>
    <submittedName>
        <fullName evidence="4">GNAT family N-acetyltransferase</fullName>
    </submittedName>
</protein>
<evidence type="ECO:0000313" key="5">
    <source>
        <dbReference type="Proteomes" id="UP000475385"/>
    </source>
</evidence>
<keyword evidence="2" id="KW-0012">Acyltransferase</keyword>
<gene>
    <name evidence="4" type="ORF">G3576_14480</name>
</gene>
<proteinExistence type="predicted"/>
<evidence type="ECO:0000259" key="3">
    <source>
        <dbReference type="PROSITE" id="PS51186"/>
    </source>
</evidence>
<dbReference type="SUPFAM" id="SSF55729">
    <property type="entry name" value="Acyl-CoA N-acyltransferases (Nat)"/>
    <property type="match status" value="1"/>
</dbReference>
<comment type="caution">
    <text evidence="4">The sequence shown here is derived from an EMBL/GenBank/DDBJ whole genome shotgun (WGS) entry which is preliminary data.</text>
</comment>
<dbReference type="InterPro" id="IPR050832">
    <property type="entry name" value="Bact_Acetyltransf"/>
</dbReference>